<dbReference type="AlphaFoldDB" id="A0A2G5B5P3"/>
<dbReference type="PANTHER" id="PTHR28058:SF1">
    <property type="entry name" value="SMALL RIBOSOMAL SUBUNIT PROTEIN BS1M"/>
    <property type="match status" value="1"/>
</dbReference>
<dbReference type="OrthoDB" id="2735536at2759"/>
<sequence length="362" mass="41128">MESAFGRLFRTSKLASYDSGINQVYTTYTRAMRRHEWGLKRTLPRKVMTRLATLKNIETKEQFIEFEDANQKYAMLQAWKENFPKSYSPGSEIANNKEHTLHTAYGQKNMKMGGRDGESQKDRGIPRSLAHMTRAQWRRFIAEAHARRGEWKDELEKGNYAPEETLTFMNATAKASSSSMGVHRQPTYNDSQPLSETMVVQGRVLNRAGSMYAVAVQGIIARLPLQNYSLESRFNHRDVNTFYVESATFDAMGRPDVTLRLRPYGTRNTTIGSRSDDRDRFSAGMRSSQKSNIQDRYLDRIQSAAKLVDIVGQDEDKANPAAKPDDKGDRKAASEADAEDSVLSKHFDPVSSVLAKLRKTYK</sequence>
<name>A0A2G5B5P3_COERN</name>
<gene>
    <name evidence="2" type="ORF">COEREDRAFT_82832</name>
</gene>
<protein>
    <submittedName>
        <fullName evidence="2">Uncharacterized protein</fullName>
    </submittedName>
</protein>
<dbReference type="STRING" id="763665.A0A2G5B5P3"/>
<organism evidence="2 3">
    <name type="scientific">Coemansia reversa (strain ATCC 12441 / NRRL 1564)</name>
    <dbReference type="NCBI Taxonomy" id="763665"/>
    <lineage>
        <taxon>Eukaryota</taxon>
        <taxon>Fungi</taxon>
        <taxon>Fungi incertae sedis</taxon>
        <taxon>Zoopagomycota</taxon>
        <taxon>Kickxellomycotina</taxon>
        <taxon>Kickxellomycetes</taxon>
        <taxon>Kickxellales</taxon>
        <taxon>Kickxellaceae</taxon>
        <taxon>Coemansia</taxon>
    </lineage>
</organism>
<accession>A0A2G5B5P3</accession>
<feature type="region of interest" description="Disordered" evidence="1">
    <location>
        <begin position="311"/>
        <end position="344"/>
    </location>
</feature>
<dbReference type="Proteomes" id="UP000242474">
    <property type="component" value="Unassembled WGS sequence"/>
</dbReference>
<feature type="compositionally biased region" description="Basic and acidic residues" evidence="1">
    <location>
        <begin position="314"/>
        <end position="334"/>
    </location>
</feature>
<dbReference type="PANTHER" id="PTHR28058">
    <property type="entry name" value="37S RIBOSOMAL PROTEIN MRP51, MITOCHONDRIAL"/>
    <property type="match status" value="1"/>
</dbReference>
<keyword evidence="3" id="KW-1185">Reference proteome</keyword>
<evidence type="ECO:0000256" key="1">
    <source>
        <dbReference type="SAM" id="MobiDB-lite"/>
    </source>
</evidence>
<evidence type="ECO:0000313" key="2">
    <source>
        <dbReference type="EMBL" id="PIA14310.1"/>
    </source>
</evidence>
<reference evidence="2 3" key="1">
    <citation type="journal article" date="2015" name="Genome Biol. Evol.">
        <title>Phylogenomic analyses indicate that early fungi evolved digesting cell walls of algal ancestors of land plants.</title>
        <authorList>
            <person name="Chang Y."/>
            <person name="Wang S."/>
            <person name="Sekimoto S."/>
            <person name="Aerts A.L."/>
            <person name="Choi C."/>
            <person name="Clum A."/>
            <person name="LaButti K.M."/>
            <person name="Lindquist E.A."/>
            <person name="Yee Ngan C."/>
            <person name="Ohm R.A."/>
            <person name="Salamov A.A."/>
            <person name="Grigoriev I.V."/>
            <person name="Spatafora J.W."/>
            <person name="Berbee M.L."/>
        </authorList>
    </citation>
    <scope>NUCLEOTIDE SEQUENCE [LARGE SCALE GENOMIC DNA]</scope>
    <source>
        <strain evidence="2 3">NRRL 1564</strain>
    </source>
</reference>
<feature type="region of interest" description="Disordered" evidence="1">
    <location>
        <begin position="265"/>
        <end position="293"/>
    </location>
</feature>
<dbReference type="Pfam" id="PF11709">
    <property type="entry name" value="Mit_ribos_Mrp51"/>
    <property type="match status" value="1"/>
</dbReference>
<dbReference type="InterPro" id="IPR016712">
    <property type="entry name" value="Rbsml_bS1m-like"/>
</dbReference>
<evidence type="ECO:0000313" key="3">
    <source>
        <dbReference type="Proteomes" id="UP000242474"/>
    </source>
</evidence>
<proteinExistence type="predicted"/>
<dbReference type="EMBL" id="KZ303519">
    <property type="protein sequence ID" value="PIA14310.1"/>
    <property type="molecule type" value="Genomic_DNA"/>
</dbReference>